<comment type="caution">
    <text evidence="3">The sequence shown here is derived from an EMBL/GenBank/DDBJ whole genome shotgun (WGS) entry which is preliminary data.</text>
</comment>
<feature type="compositionally biased region" description="Basic and acidic residues" evidence="1">
    <location>
        <begin position="28"/>
        <end position="39"/>
    </location>
</feature>
<sequence length="193" mass="20045">MAATLWPAAASRSAIARPMPLLPPVTSTEREGAWGRTDSEADSGCAVMRPTLPQIGMRAAEGPAYAGAMATAGAGNGATRVGPHGGRSRGAQAVITSVRPGRSSDLSARERRYLLTMGIRVACFIGMIFIGGVGRWVLLVGAAFLPAIAVMLANVIDKRGEGSRAAPLPDTDRPALPERSTEVVPGEVVDEDR</sequence>
<dbReference type="AlphaFoldDB" id="A0A255GNK9"/>
<evidence type="ECO:0008006" key="5">
    <source>
        <dbReference type="Google" id="ProtNLM"/>
    </source>
</evidence>
<dbReference type="Pfam" id="PF11298">
    <property type="entry name" value="DUF3099"/>
    <property type="match status" value="1"/>
</dbReference>
<keyword evidence="4" id="KW-1185">Reference proteome</keyword>
<feature type="transmembrane region" description="Helical" evidence="2">
    <location>
        <begin position="136"/>
        <end position="156"/>
    </location>
</feature>
<dbReference type="InterPro" id="IPR021449">
    <property type="entry name" value="DUF3099"/>
</dbReference>
<feature type="transmembrane region" description="Helical" evidence="2">
    <location>
        <begin position="112"/>
        <end position="130"/>
    </location>
</feature>
<keyword evidence="2" id="KW-0472">Membrane</keyword>
<feature type="region of interest" description="Disordered" evidence="1">
    <location>
        <begin position="161"/>
        <end position="193"/>
    </location>
</feature>
<evidence type="ECO:0000313" key="3">
    <source>
        <dbReference type="EMBL" id="OYO14584.1"/>
    </source>
</evidence>
<organism evidence="3 4">
    <name type="scientific">Enemella evansiae</name>
    <dbReference type="NCBI Taxonomy" id="2016499"/>
    <lineage>
        <taxon>Bacteria</taxon>
        <taxon>Bacillati</taxon>
        <taxon>Actinomycetota</taxon>
        <taxon>Actinomycetes</taxon>
        <taxon>Propionibacteriales</taxon>
        <taxon>Propionibacteriaceae</taxon>
        <taxon>Enemella</taxon>
    </lineage>
</organism>
<keyword evidence="2" id="KW-0812">Transmembrane</keyword>
<evidence type="ECO:0000256" key="2">
    <source>
        <dbReference type="SAM" id="Phobius"/>
    </source>
</evidence>
<proteinExistence type="predicted"/>
<name>A0A255GNK9_9ACTN</name>
<gene>
    <name evidence="3" type="ORF">CGZ94_08345</name>
</gene>
<accession>A0A255GNK9</accession>
<dbReference type="Proteomes" id="UP000215896">
    <property type="component" value="Unassembled WGS sequence"/>
</dbReference>
<protein>
    <recommendedName>
        <fullName evidence="5">DUF3099 domain-containing protein</fullName>
    </recommendedName>
</protein>
<dbReference type="EMBL" id="NMVO01000012">
    <property type="protein sequence ID" value="OYO14584.1"/>
    <property type="molecule type" value="Genomic_DNA"/>
</dbReference>
<keyword evidence="2" id="KW-1133">Transmembrane helix</keyword>
<reference evidence="3 4" key="1">
    <citation type="submission" date="2017-07" db="EMBL/GenBank/DDBJ databases">
        <title>Draft whole genome sequences of clinical Proprionibacteriaceae strains.</title>
        <authorList>
            <person name="Bernier A.-M."/>
            <person name="Bernard K."/>
            <person name="Domingo M.-C."/>
        </authorList>
    </citation>
    <scope>NUCLEOTIDE SEQUENCE [LARGE SCALE GENOMIC DNA]</scope>
    <source>
        <strain evidence="3 4">NML 030167</strain>
    </source>
</reference>
<evidence type="ECO:0000313" key="4">
    <source>
        <dbReference type="Proteomes" id="UP000215896"/>
    </source>
</evidence>
<evidence type="ECO:0000256" key="1">
    <source>
        <dbReference type="SAM" id="MobiDB-lite"/>
    </source>
</evidence>
<feature type="compositionally biased region" description="Basic and acidic residues" evidence="1">
    <location>
        <begin position="170"/>
        <end position="181"/>
    </location>
</feature>
<feature type="region of interest" description="Disordered" evidence="1">
    <location>
        <begin position="20"/>
        <end position="42"/>
    </location>
</feature>